<evidence type="ECO:0000313" key="3">
    <source>
        <dbReference type="Proteomes" id="UP000475117"/>
    </source>
</evidence>
<proteinExistence type="predicted"/>
<dbReference type="Pfam" id="PF03734">
    <property type="entry name" value="YkuD"/>
    <property type="match status" value="1"/>
</dbReference>
<accession>A0A6B3LAK7</accession>
<evidence type="ECO:0000313" key="2">
    <source>
        <dbReference type="EMBL" id="QQL45017.1"/>
    </source>
</evidence>
<evidence type="ECO:0000259" key="1">
    <source>
        <dbReference type="Pfam" id="PF03734"/>
    </source>
</evidence>
<dbReference type="GO" id="GO:0016740">
    <property type="term" value="F:transferase activity"/>
    <property type="evidence" value="ECO:0007669"/>
    <property type="project" value="InterPro"/>
</dbReference>
<dbReference type="RefSeq" id="WP_164365359.1">
    <property type="nucleotide sequence ID" value="NZ_CP066776.1"/>
</dbReference>
<dbReference type="InterPro" id="IPR005490">
    <property type="entry name" value="LD_TPept_cat_dom"/>
</dbReference>
<organism evidence="2 3">
    <name type="scientific">Sulfuriroseicoccus oceanibius</name>
    <dbReference type="NCBI Taxonomy" id="2707525"/>
    <lineage>
        <taxon>Bacteria</taxon>
        <taxon>Pseudomonadati</taxon>
        <taxon>Verrucomicrobiota</taxon>
        <taxon>Verrucomicrobiia</taxon>
        <taxon>Verrucomicrobiales</taxon>
        <taxon>Verrucomicrobiaceae</taxon>
        <taxon>Sulfuriroseicoccus</taxon>
    </lineage>
</organism>
<feature type="domain" description="L,D-TPase catalytic" evidence="1">
    <location>
        <begin position="89"/>
        <end position="231"/>
    </location>
</feature>
<dbReference type="PANTHER" id="PTHR38589">
    <property type="entry name" value="BLR0621 PROTEIN"/>
    <property type="match status" value="1"/>
</dbReference>
<protein>
    <submittedName>
        <fullName evidence="2">L,D-transpeptidase family protein</fullName>
    </submittedName>
</protein>
<sequence length="251" mass="27901">MILRTLLILLILPAWSDARSPVPDNCRQLVVAIAPNSSSSHARLAVAERPRGGGPWQWVSSPSPVRLGHAGLAWGLGLHPIPRGAHLKKEGDGKAPCGAFAIGPAYGTLAPASVKRRPNMRYTRIGEGDLWVEDSSSPHYNRHLKLPNDRPAQSDWEKKQQMKLNDNAHKLKVFIAHNAPPKVVPNAGSAIFFHIWRNGGKRATSGCTVMPEARLRQLIQWLDPKARPVYVLLTAEDYRRLQKQWNLPDPF</sequence>
<dbReference type="Proteomes" id="UP000475117">
    <property type="component" value="Chromosome"/>
</dbReference>
<dbReference type="EMBL" id="CP066776">
    <property type="protein sequence ID" value="QQL45017.1"/>
    <property type="molecule type" value="Genomic_DNA"/>
</dbReference>
<dbReference type="PANTHER" id="PTHR38589:SF1">
    <property type="entry name" value="BLR0621 PROTEIN"/>
    <property type="match status" value="1"/>
</dbReference>
<reference evidence="2 3" key="1">
    <citation type="submission" date="2020-12" db="EMBL/GenBank/DDBJ databases">
        <title>Sulforoseuscoccus oceanibium gen. nov., sp. nov., a representative of the phylum Verrucomicrobia with special cytoplasmic membrane, and proposal of Sulforoseuscoccusaceae fam. nov.</title>
        <authorList>
            <person name="Xi F."/>
        </authorList>
    </citation>
    <scope>NUCLEOTIDE SEQUENCE [LARGE SCALE GENOMIC DNA]</scope>
    <source>
        <strain evidence="2 3">T37</strain>
    </source>
</reference>
<dbReference type="KEGG" id="soa:G3M56_000055"/>
<keyword evidence="3" id="KW-1185">Reference proteome</keyword>
<name>A0A6B3LAK7_9BACT</name>
<dbReference type="AlphaFoldDB" id="A0A6B3LAK7"/>
<gene>
    <name evidence="2" type="ORF">G3M56_000055</name>
</gene>